<dbReference type="Proteomes" id="UP000037425">
    <property type="component" value="Unassembled WGS sequence"/>
</dbReference>
<dbReference type="InterPro" id="IPR050490">
    <property type="entry name" value="Bact_solute-bd_prot1"/>
</dbReference>
<dbReference type="RefSeq" id="WP_053247176.1">
    <property type="nucleotide sequence ID" value="NZ_LGAP01000001.1"/>
</dbReference>
<gene>
    <name evidence="9" type="ORF">AC244_02225</name>
</gene>
<dbReference type="AlphaFoldDB" id="A0A0L8C6F7"/>
<evidence type="ECO:0000256" key="1">
    <source>
        <dbReference type="ARBA" id="ARBA00004418"/>
    </source>
</evidence>
<evidence type="ECO:0000313" key="10">
    <source>
        <dbReference type="Proteomes" id="UP000037425"/>
    </source>
</evidence>
<evidence type="ECO:0000256" key="3">
    <source>
        <dbReference type="ARBA" id="ARBA00011557"/>
    </source>
</evidence>
<comment type="function">
    <text evidence="8">Part of the ABC transporter complex UgpBAEC involved in sn-glycerol-3-phosphate (G3P) import. Binds G3P.</text>
</comment>
<dbReference type="InterPro" id="IPR006059">
    <property type="entry name" value="SBP"/>
</dbReference>
<evidence type="ECO:0000256" key="4">
    <source>
        <dbReference type="ARBA" id="ARBA00017470"/>
    </source>
</evidence>
<dbReference type="EMBL" id="LGAP01000001">
    <property type="protein sequence ID" value="KOF22374.1"/>
    <property type="molecule type" value="Genomic_DNA"/>
</dbReference>
<protein>
    <recommendedName>
        <fullName evidence="4">sn-glycerol-3-phosphate-binding periplasmic protein UgpB</fullName>
    </recommendedName>
</protein>
<keyword evidence="7" id="KW-0574">Periplasm</keyword>
<sequence>MKSIISAIVATTVLVSTASAQEDKVFRVWWFEDQGNAADLAWSKALDEFKSKHPDVEVHFERKSWDQLVTAGTMVLNSDSTPDLLEYPGGNASTGLAASSGLLEDLDPVAEERGWTKALNPAQLMFGRYDERGLFGSGPLVGIPNGAEFVTVFYNKDMFAQNGIEVPKTFEDFEKVLDAFAQNGVTPIATAANDYPALHVWYELALAKSDRKWLDQFHGLKAPLDSTPFLEASKKLQDWVTKGYISKDSTGLTASDMVGLFEAGKSPMVVTGTWYATEFNTKITTFKWGQFLFPGNTIHPASTGGLWVVPKTAKNKTLAYDFIDITLSNENQKALADGGGVALIAKAEDISNPTGAELTKTASDIVAANGLGYYPDQPFPGYYEIIRTKVQALVGGTISPEDAVDEMKQAYDDAQSDAH</sequence>
<comment type="caution">
    <text evidence="9">The sequence shown here is derived from an EMBL/GenBank/DDBJ whole genome shotgun (WGS) entry which is preliminary data.</text>
</comment>
<accession>A0A0L8C6F7</accession>
<dbReference type="Gene3D" id="3.40.190.10">
    <property type="entry name" value="Periplasmic binding protein-like II"/>
    <property type="match status" value="2"/>
</dbReference>
<organism evidence="9 10">
    <name type="scientific">Ensifer adhaerens</name>
    <name type="common">Sinorhizobium morelense</name>
    <dbReference type="NCBI Taxonomy" id="106592"/>
    <lineage>
        <taxon>Bacteria</taxon>
        <taxon>Pseudomonadati</taxon>
        <taxon>Pseudomonadota</taxon>
        <taxon>Alphaproteobacteria</taxon>
        <taxon>Hyphomicrobiales</taxon>
        <taxon>Rhizobiaceae</taxon>
        <taxon>Sinorhizobium/Ensifer group</taxon>
        <taxon>Ensifer</taxon>
    </lineage>
</organism>
<dbReference type="PATRIC" id="fig|106592.7.peg.476"/>
<dbReference type="PANTHER" id="PTHR43649:SF31">
    <property type="entry name" value="SN-GLYCEROL-3-PHOSPHATE-BINDING PERIPLASMIC PROTEIN UGPB"/>
    <property type="match status" value="1"/>
</dbReference>
<evidence type="ECO:0000256" key="7">
    <source>
        <dbReference type="ARBA" id="ARBA00022764"/>
    </source>
</evidence>
<name>A0A0L8C6F7_ENSAD</name>
<dbReference type="GO" id="GO:0042597">
    <property type="term" value="C:periplasmic space"/>
    <property type="evidence" value="ECO:0007669"/>
    <property type="project" value="UniProtKB-SubCell"/>
</dbReference>
<evidence type="ECO:0000256" key="5">
    <source>
        <dbReference type="ARBA" id="ARBA00022448"/>
    </source>
</evidence>
<dbReference type="OrthoDB" id="9798191at2"/>
<comment type="subunit">
    <text evidence="3">The complex is composed of two ATP-binding proteins (UgpC), two transmembrane proteins (UgpA and UgpE) and a solute-binding protein (UgpB).</text>
</comment>
<reference evidence="10" key="1">
    <citation type="submission" date="2015-07" db="EMBL/GenBank/DDBJ databases">
        <title>Whole genome sequence of an Ensifer adhaerens strain isolated from a cave pool in the Wind Cave National Park.</title>
        <authorList>
            <person name="Eng W.W.H."/>
            <person name="Gan H.M."/>
            <person name="Barton H.A."/>
            <person name="Savka M.A."/>
        </authorList>
    </citation>
    <scope>NUCLEOTIDE SEQUENCE [LARGE SCALE GENOMIC DNA]</scope>
    <source>
        <strain evidence="10">SD006</strain>
    </source>
</reference>
<dbReference type="Pfam" id="PF01547">
    <property type="entry name" value="SBP_bac_1"/>
    <property type="match status" value="1"/>
</dbReference>
<comment type="similarity">
    <text evidence="2">Belongs to the bacterial solute-binding protein 1 family.</text>
</comment>
<evidence type="ECO:0000256" key="6">
    <source>
        <dbReference type="ARBA" id="ARBA00022729"/>
    </source>
</evidence>
<keyword evidence="6" id="KW-0732">Signal</keyword>
<dbReference type="PANTHER" id="PTHR43649">
    <property type="entry name" value="ARABINOSE-BINDING PROTEIN-RELATED"/>
    <property type="match status" value="1"/>
</dbReference>
<evidence type="ECO:0000256" key="2">
    <source>
        <dbReference type="ARBA" id="ARBA00008520"/>
    </source>
</evidence>
<evidence type="ECO:0000313" key="9">
    <source>
        <dbReference type="EMBL" id="KOF22374.1"/>
    </source>
</evidence>
<comment type="subcellular location">
    <subcellularLocation>
        <location evidence="1">Periplasm</location>
    </subcellularLocation>
</comment>
<evidence type="ECO:0000256" key="8">
    <source>
        <dbReference type="ARBA" id="ARBA00034473"/>
    </source>
</evidence>
<proteinExistence type="inferred from homology"/>
<dbReference type="SUPFAM" id="SSF53850">
    <property type="entry name" value="Periplasmic binding protein-like II"/>
    <property type="match status" value="1"/>
</dbReference>
<keyword evidence="5" id="KW-0813">Transport</keyword>